<feature type="domain" description="MIP18 family-like" evidence="1">
    <location>
        <begin position="8"/>
        <end position="80"/>
    </location>
</feature>
<gene>
    <name evidence="3" type="primary">paaJ</name>
    <name evidence="3" type="ORF">OE104_01045</name>
</gene>
<dbReference type="InterPro" id="IPR011883">
    <property type="entry name" value="PaaD-like"/>
</dbReference>
<dbReference type="EMBL" id="CP106878">
    <property type="protein sequence ID" value="WAA09991.1"/>
    <property type="molecule type" value="Genomic_DNA"/>
</dbReference>
<dbReference type="Gene3D" id="3.30.300.130">
    <property type="entry name" value="Fe-S cluster assembly (FSCA)"/>
    <property type="match status" value="1"/>
</dbReference>
<evidence type="ECO:0000313" key="3">
    <source>
        <dbReference type="EMBL" id="WAA09991.1"/>
    </source>
</evidence>
<keyword evidence="4" id="KW-1185">Reference proteome</keyword>
<dbReference type="PANTHER" id="PTHR42831">
    <property type="entry name" value="FE-S PROTEIN MATURATION AUXILIARY FACTOR YITW"/>
    <property type="match status" value="1"/>
</dbReference>
<reference evidence="3" key="1">
    <citation type="submission" date="2022-09" db="EMBL/GenBank/DDBJ databases">
        <title>Complete Genomes of Fervidibacillus albus and Fervidibacillus halotolerans isolated from tidal flat sediments.</title>
        <authorList>
            <person name="Kwon K.K."/>
            <person name="Yang S.-H."/>
            <person name="Park M.J."/>
            <person name="Oh H.-M."/>
        </authorList>
    </citation>
    <scope>NUCLEOTIDE SEQUENCE</scope>
    <source>
        <strain evidence="3">MEBiC13591</strain>
    </source>
</reference>
<dbReference type="Pfam" id="PF01883">
    <property type="entry name" value="FeS_assembly_P"/>
    <property type="match status" value="1"/>
</dbReference>
<dbReference type="RefSeq" id="WP_275417773.1">
    <property type="nucleotide sequence ID" value="NZ_CP106878.1"/>
</dbReference>
<dbReference type="AlphaFoldDB" id="A0A9E8RVZ1"/>
<proteinExistence type="predicted"/>
<dbReference type="InterPro" id="IPR056572">
    <property type="entry name" value="Zn_ribbon_PaaD"/>
</dbReference>
<name>A0A9E8RVZ1_9BACI</name>
<dbReference type="KEGG" id="faf:OE104_01045"/>
<dbReference type="InterPro" id="IPR052339">
    <property type="entry name" value="Fe-S_Maturation_MIP18"/>
</dbReference>
<evidence type="ECO:0000259" key="1">
    <source>
        <dbReference type="Pfam" id="PF01883"/>
    </source>
</evidence>
<dbReference type="InterPro" id="IPR034904">
    <property type="entry name" value="FSCA_dom_sf"/>
</dbReference>
<protein>
    <submittedName>
        <fullName evidence="3">Phenylacetate-CoA oxygenase subunit PaaJ</fullName>
    </submittedName>
</protein>
<dbReference type="SUPFAM" id="SSF117916">
    <property type="entry name" value="Fe-S cluster assembly (FSCA) domain-like"/>
    <property type="match status" value="1"/>
</dbReference>
<dbReference type="InterPro" id="IPR002744">
    <property type="entry name" value="MIP18-like"/>
</dbReference>
<feature type="domain" description="PaaD zinc beta ribbon" evidence="2">
    <location>
        <begin position="108"/>
        <end position="159"/>
    </location>
</feature>
<dbReference type="Pfam" id="PF23451">
    <property type="entry name" value="Zn_ribbon_PaaD"/>
    <property type="match status" value="1"/>
</dbReference>
<accession>A0A9E8RVZ1</accession>
<dbReference type="PANTHER" id="PTHR42831:SF3">
    <property type="entry name" value="1,2-PHENYLACETYL-COA EPOXIDASE, SUBUNIT D-RELATED"/>
    <property type="match status" value="1"/>
</dbReference>
<dbReference type="NCBIfam" id="TIGR02159">
    <property type="entry name" value="PA_CoA_Oxy4"/>
    <property type="match status" value="1"/>
</dbReference>
<evidence type="ECO:0000313" key="4">
    <source>
        <dbReference type="Proteomes" id="UP001164718"/>
    </source>
</evidence>
<sequence length="169" mass="18943">MVENDSLKEKVWLALQSVTDPEIPAVSVIDLGMVERVSVEGRTAKIEVLPTFVGCPALELIRKEIRKAVEGINGIDHAEVFFIYEPPWTSNRITETGRKRLKQFGIAPPPTVEGETNEWSVDCPYCGSTLTTMENVFGPTACRSIFYCKHCKNPFEAMKPVGYFKETID</sequence>
<dbReference type="Proteomes" id="UP001164718">
    <property type="component" value="Chromosome"/>
</dbReference>
<evidence type="ECO:0000259" key="2">
    <source>
        <dbReference type="Pfam" id="PF23451"/>
    </source>
</evidence>
<organism evidence="3 4">
    <name type="scientific">Fervidibacillus albus</name>
    <dbReference type="NCBI Taxonomy" id="2980026"/>
    <lineage>
        <taxon>Bacteria</taxon>
        <taxon>Bacillati</taxon>
        <taxon>Bacillota</taxon>
        <taxon>Bacilli</taxon>
        <taxon>Bacillales</taxon>
        <taxon>Bacillaceae</taxon>
        <taxon>Fervidibacillus</taxon>
    </lineage>
</organism>